<dbReference type="InterPro" id="IPR036291">
    <property type="entry name" value="NAD(P)-bd_dom_sf"/>
</dbReference>
<dbReference type="AlphaFoldDB" id="A0A6L5Z3U7"/>
<evidence type="ECO:0000256" key="1">
    <source>
        <dbReference type="ARBA" id="ARBA00023002"/>
    </source>
</evidence>
<accession>A0A6L5Z3U7</accession>
<dbReference type="EMBL" id="WIND01000012">
    <property type="protein sequence ID" value="MSU90755.1"/>
    <property type="molecule type" value="Genomic_DNA"/>
</dbReference>
<name>A0A6L5Z3U7_9RHOB</name>
<keyword evidence="2" id="KW-0520">NAD</keyword>
<organism evidence="4 5">
    <name type="scientific">Halovulum marinum</name>
    <dbReference type="NCBI Taxonomy" id="2662447"/>
    <lineage>
        <taxon>Bacteria</taxon>
        <taxon>Pseudomonadati</taxon>
        <taxon>Pseudomonadota</taxon>
        <taxon>Alphaproteobacteria</taxon>
        <taxon>Rhodobacterales</taxon>
        <taxon>Paracoccaceae</taxon>
        <taxon>Halovulum</taxon>
    </lineage>
</organism>
<dbReference type="InterPro" id="IPR006140">
    <property type="entry name" value="D-isomer_DH_NAD-bd"/>
</dbReference>
<dbReference type="GO" id="GO:0030267">
    <property type="term" value="F:glyoxylate reductase (NADPH) activity"/>
    <property type="evidence" value="ECO:0007669"/>
    <property type="project" value="TreeGrafter"/>
</dbReference>
<gene>
    <name evidence="4" type="ORF">GE300_14220</name>
</gene>
<evidence type="ECO:0000313" key="4">
    <source>
        <dbReference type="EMBL" id="MSU90755.1"/>
    </source>
</evidence>
<dbReference type="SUPFAM" id="SSF51735">
    <property type="entry name" value="NAD(P)-binding Rossmann-fold domains"/>
    <property type="match status" value="1"/>
</dbReference>
<dbReference type="Gene3D" id="3.40.50.720">
    <property type="entry name" value="NAD(P)-binding Rossmann-like Domain"/>
    <property type="match status" value="2"/>
</dbReference>
<feature type="domain" description="D-isomer specific 2-hydroxyacid dehydrogenase NAD-binding" evidence="3">
    <location>
        <begin position="126"/>
        <end position="303"/>
    </location>
</feature>
<sequence>MTETSHDTGARAAIALFVTEPVRRKMFPAPALERVGVLGELREVPVDAMTPEAALDAIAGCDAVLSGWRSPALTEAFLAAHDRPRFVGYIGASIRHMMPTAAIESGRLTVSHAAIPIAAAVAEFTLAQMLEHLKRTRAQDQQMRSRRDWFELREAYVGRQLGAQTVGIVGAGYVGRLVIRLLAAFGCDILVYDPYLPEDRARELGVRPGTLDEVMAGSDIVSLHAPVLPETRHMIDAGRIALLRDGGLLINTARAAIVDEAALAEALRTRDITAAIDVFADEPLPPDSPFRTLPNAILSPHTAGHTWETYLQQGNMVVDELERFLSGQPLRHQVTPAMLKTMA</sequence>
<dbReference type="GO" id="GO:0016618">
    <property type="term" value="F:hydroxypyruvate reductase [NAD(P)H] activity"/>
    <property type="evidence" value="ECO:0007669"/>
    <property type="project" value="TreeGrafter"/>
</dbReference>
<dbReference type="GO" id="GO:0051287">
    <property type="term" value="F:NAD binding"/>
    <property type="evidence" value="ECO:0007669"/>
    <property type="project" value="InterPro"/>
</dbReference>
<keyword evidence="1" id="KW-0560">Oxidoreductase</keyword>
<dbReference type="GO" id="GO:0005829">
    <property type="term" value="C:cytosol"/>
    <property type="evidence" value="ECO:0007669"/>
    <property type="project" value="TreeGrafter"/>
</dbReference>
<dbReference type="PANTHER" id="PTHR10996:SF178">
    <property type="entry name" value="2-HYDROXYACID DEHYDROGENASE YGL185C-RELATED"/>
    <property type="match status" value="1"/>
</dbReference>
<evidence type="ECO:0000313" key="5">
    <source>
        <dbReference type="Proteomes" id="UP000474957"/>
    </source>
</evidence>
<proteinExistence type="predicted"/>
<dbReference type="InterPro" id="IPR050223">
    <property type="entry name" value="D-isomer_2-hydroxyacid_DH"/>
</dbReference>
<comment type="caution">
    <text evidence="4">The sequence shown here is derived from an EMBL/GenBank/DDBJ whole genome shotgun (WGS) entry which is preliminary data.</text>
</comment>
<reference evidence="4 5" key="1">
    <citation type="submission" date="2019-10" db="EMBL/GenBank/DDBJ databases">
        <title>Cognatihalovulum marinum gen. nov. sp. nov., a new member of the family Rhodobacteraceae isolated from deep seawater of the Northwest Indian Ocean.</title>
        <authorList>
            <person name="Ruan C."/>
            <person name="Wang J."/>
            <person name="Zheng X."/>
            <person name="Song L."/>
            <person name="Zhu Y."/>
            <person name="Huang Y."/>
            <person name="Lu Z."/>
            <person name="Du W."/>
            <person name="Huang L."/>
            <person name="Dai X."/>
        </authorList>
    </citation>
    <scope>NUCLEOTIDE SEQUENCE [LARGE SCALE GENOMIC DNA]</scope>
    <source>
        <strain evidence="4 5">2CG4</strain>
    </source>
</reference>
<protein>
    <submittedName>
        <fullName evidence="4">Hydroxyacid dehydrogenase</fullName>
    </submittedName>
</protein>
<dbReference type="RefSeq" id="WP_154447243.1">
    <property type="nucleotide sequence ID" value="NZ_WIND01000012.1"/>
</dbReference>
<evidence type="ECO:0000256" key="2">
    <source>
        <dbReference type="ARBA" id="ARBA00023027"/>
    </source>
</evidence>
<dbReference type="Pfam" id="PF02826">
    <property type="entry name" value="2-Hacid_dh_C"/>
    <property type="match status" value="1"/>
</dbReference>
<dbReference type="CDD" id="cd12167">
    <property type="entry name" value="2-Hacid_dh_8"/>
    <property type="match status" value="1"/>
</dbReference>
<dbReference type="PANTHER" id="PTHR10996">
    <property type="entry name" value="2-HYDROXYACID DEHYDROGENASE-RELATED"/>
    <property type="match status" value="1"/>
</dbReference>
<dbReference type="Proteomes" id="UP000474957">
    <property type="component" value="Unassembled WGS sequence"/>
</dbReference>
<dbReference type="SUPFAM" id="SSF52283">
    <property type="entry name" value="Formate/glycerate dehydrogenase catalytic domain-like"/>
    <property type="match status" value="1"/>
</dbReference>
<keyword evidence="5" id="KW-1185">Reference proteome</keyword>
<evidence type="ECO:0000259" key="3">
    <source>
        <dbReference type="Pfam" id="PF02826"/>
    </source>
</evidence>